<dbReference type="EMBL" id="JADIMR010000007">
    <property type="protein sequence ID" value="MBO8446224.1"/>
    <property type="molecule type" value="Genomic_DNA"/>
</dbReference>
<dbReference type="SUPFAM" id="SSF52540">
    <property type="entry name" value="P-loop containing nucleoside triphosphate hydrolases"/>
    <property type="match status" value="1"/>
</dbReference>
<evidence type="ECO:0000256" key="1">
    <source>
        <dbReference type="ARBA" id="ARBA00005417"/>
    </source>
</evidence>
<dbReference type="InterPro" id="IPR003593">
    <property type="entry name" value="AAA+_ATPase"/>
</dbReference>
<dbReference type="Gene3D" id="3.40.50.300">
    <property type="entry name" value="P-loop containing nucleotide triphosphate hydrolases"/>
    <property type="match status" value="1"/>
</dbReference>
<organism evidence="6 7">
    <name type="scientific">Candidatus Enterocola intestinipullorum</name>
    <dbReference type="NCBI Taxonomy" id="2840783"/>
    <lineage>
        <taxon>Bacteria</taxon>
        <taxon>Pseudomonadati</taxon>
        <taxon>Bacteroidota</taxon>
        <taxon>Bacteroidia</taxon>
        <taxon>Bacteroidales</taxon>
        <taxon>Candidatus Enterocola</taxon>
    </lineage>
</organism>
<protein>
    <submittedName>
        <fullName evidence="6">ABC transporter ATP-binding protein</fullName>
    </submittedName>
</protein>
<feature type="domain" description="ABC transporter" evidence="5">
    <location>
        <begin position="1"/>
        <end position="243"/>
    </location>
</feature>
<evidence type="ECO:0000256" key="3">
    <source>
        <dbReference type="ARBA" id="ARBA00022741"/>
    </source>
</evidence>
<dbReference type="PANTHER" id="PTHR42734">
    <property type="entry name" value="METAL TRANSPORT SYSTEM ATP-BINDING PROTEIN TM_0124-RELATED"/>
    <property type="match status" value="1"/>
</dbReference>
<evidence type="ECO:0000313" key="6">
    <source>
        <dbReference type="EMBL" id="MBO8446224.1"/>
    </source>
</evidence>
<dbReference type="InterPro" id="IPR027417">
    <property type="entry name" value="P-loop_NTPase"/>
</dbReference>
<proteinExistence type="inferred from homology"/>
<keyword evidence="4 6" id="KW-0067">ATP-binding</keyword>
<dbReference type="SMART" id="SM00382">
    <property type="entry name" value="AAA"/>
    <property type="match status" value="1"/>
</dbReference>
<keyword evidence="3" id="KW-0547">Nucleotide-binding</keyword>
<reference evidence="6" key="2">
    <citation type="journal article" date="2021" name="PeerJ">
        <title>Extensive microbial diversity within the chicken gut microbiome revealed by metagenomics and culture.</title>
        <authorList>
            <person name="Gilroy R."/>
            <person name="Ravi A."/>
            <person name="Getino M."/>
            <person name="Pursley I."/>
            <person name="Horton D.L."/>
            <person name="Alikhan N.F."/>
            <person name="Baker D."/>
            <person name="Gharbi K."/>
            <person name="Hall N."/>
            <person name="Watson M."/>
            <person name="Adriaenssens E.M."/>
            <person name="Foster-Nyarko E."/>
            <person name="Jarju S."/>
            <person name="Secka A."/>
            <person name="Antonio M."/>
            <person name="Oren A."/>
            <person name="Chaudhuri R.R."/>
            <person name="La Ragione R."/>
            <person name="Hildebrand F."/>
            <person name="Pallen M.J."/>
        </authorList>
    </citation>
    <scope>NUCLEOTIDE SEQUENCE</scope>
    <source>
        <strain evidence="6">D3-1215</strain>
    </source>
</reference>
<evidence type="ECO:0000259" key="5">
    <source>
        <dbReference type="PROSITE" id="PS50893"/>
    </source>
</evidence>
<dbReference type="Pfam" id="PF00005">
    <property type="entry name" value="ABC_tran"/>
    <property type="match status" value="1"/>
</dbReference>
<evidence type="ECO:0000256" key="2">
    <source>
        <dbReference type="ARBA" id="ARBA00022448"/>
    </source>
</evidence>
<sequence>MNTGTVASAKKLKIGYKGKSIHPPLNLNLYEGELVCLIGQNGCGKSTLIRTLGGLQPPVGGQIEIMGVRIDKLKPKQRAGLISFVLTDRTASDNLTVRQTVEMGRLPYTNMFGTLKPADKEICDACMTETNISHLQDRRLGEISDGERQRTLIAKALAQTTPLILLDEPCAHLDLPNKISVMCLLRKLAKNSGKSVLLSSHELDIALQVADKIWLMDKDGLQRGTPEDLILEGKIEAAFNGTNCRFEPSSGTFKINYGTGRKISVTGDGTCLRTLWTKRALSRAGFEICPDEELLSVNASEDGWILHDGSRKGKFQSIEDLLDTLEHETS</sequence>
<comment type="similarity">
    <text evidence="1">Belongs to the ABC transporter superfamily.</text>
</comment>
<comment type="caution">
    <text evidence="6">The sequence shown here is derived from an EMBL/GenBank/DDBJ whole genome shotgun (WGS) entry which is preliminary data.</text>
</comment>
<name>A0A9D9EED5_9BACT</name>
<gene>
    <name evidence="6" type="ORF">IAC32_00545</name>
</gene>
<dbReference type="CDD" id="cd03214">
    <property type="entry name" value="ABC_Iron-Siderophores_B12_Hemin"/>
    <property type="match status" value="1"/>
</dbReference>
<dbReference type="InterPro" id="IPR050153">
    <property type="entry name" value="Metal_Ion_Import_ABC"/>
</dbReference>
<dbReference type="Proteomes" id="UP000823637">
    <property type="component" value="Unassembled WGS sequence"/>
</dbReference>
<dbReference type="PROSITE" id="PS50893">
    <property type="entry name" value="ABC_TRANSPORTER_2"/>
    <property type="match status" value="1"/>
</dbReference>
<evidence type="ECO:0000256" key="4">
    <source>
        <dbReference type="ARBA" id="ARBA00022840"/>
    </source>
</evidence>
<dbReference type="GO" id="GO:0005524">
    <property type="term" value="F:ATP binding"/>
    <property type="evidence" value="ECO:0007669"/>
    <property type="project" value="UniProtKB-KW"/>
</dbReference>
<accession>A0A9D9EED5</accession>
<dbReference type="GO" id="GO:0016887">
    <property type="term" value="F:ATP hydrolysis activity"/>
    <property type="evidence" value="ECO:0007669"/>
    <property type="project" value="InterPro"/>
</dbReference>
<dbReference type="PANTHER" id="PTHR42734:SF6">
    <property type="entry name" value="MOLYBDATE IMPORT ATP-BINDING PROTEIN MOLC"/>
    <property type="match status" value="1"/>
</dbReference>
<reference evidence="6" key="1">
    <citation type="submission" date="2020-10" db="EMBL/GenBank/DDBJ databases">
        <authorList>
            <person name="Gilroy R."/>
        </authorList>
    </citation>
    <scope>NUCLEOTIDE SEQUENCE</scope>
    <source>
        <strain evidence="6">D3-1215</strain>
    </source>
</reference>
<dbReference type="InterPro" id="IPR003439">
    <property type="entry name" value="ABC_transporter-like_ATP-bd"/>
</dbReference>
<dbReference type="AlphaFoldDB" id="A0A9D9EED5"/>
<evidence type="ECO:0000313" key="7">
    <source>
        <dbReference type="Proteomes" id="UP000823637"/>
    </source>
</evidence>
<keyword evidence="2" id="KW-0813">Transport</keyword>